<dbReference type="PANTHER" id="PTHR35218:SF9">
    <property type="entry name" value="ENDONUCLEASE_EXONUCLEASE_PHOSPHATASE DOMAIN-CONTAINING PROTEIN"/>
    <property type="match status" value="1"/>
</dbReference>
<dbReference type="AlphaFoldDB" id="A0A9W7HJX6"/>
<comment type="caution">
    <text evidence="1">The sequence shown here is derived from an EMBL/GenBank/DDBJ whole genome shotgun (WGS) entry which is preliminary data.</text>
</comment>
<dbReference type="PANTHER" id="PTHR35218">
    <property type="entry name" value="RNASE H DOMAIN-CONTAINING PROTEIN"/>
    <property type="match status" value="1"/>
</dbReference>
<evidence type="ECO:0000313" key="1">
    <source>
        <dbReference type="EMBL" id="GMI77230.1"/>
    </source>
</evidence>
<dbReference type="Gene3D" id="3.60.10.10">
    <property type="entry name" value="Endonuclease/exonuclease/phosphatase"/>
    <property type="match status" value="1"/>
</dbReference>
<evidence type="ECO:0008006" key="3">
    <source>
        <dbReference type="Google" id="ProtNLM"/>
    </source>
</evidence>
<proteinExistence type="predicted"/>
<accession>A0A9W7HJX6</accession>
<gene>
    <name evidence="1" type="ORF">HRI_001392300</name>
</gene>
<reference evidence="1" key="1">
    <citation type="submission" date="2023-05" db="EMBL/GenBank/DDBJ databases">
        <title>Genome and transcriptome analyses reveal genes involved in the formation of fine ridges on petal epidermal cells in Hibiscus trionum.</title>
        <authorList>
            <person name="Koshimizu S."/>
            <person name="Masuda S."/>
            <person name="Ishii T."/>
            <person name="Shirasu K."/>
            <person name="Hoshino A."/>
            <person name="Arita M."/>
        </authorList>
    </citation>
    <scope>NUCLEOTIDE SEQUENCE</scope>
    <source>
        <strain evidence="1">Hamamatsu line</strain>
    </source>
</reference>
<keyword evidence="2" id="KW-1185">Reference proteome</keyword>
<protein>
    <recommendedName>
        <fullName evidence="3">Endonuclease/exonuclease/phosphatase domain-containing protein</fullName>
    </recommendedName>
</protein>
<dbReference type="EMBL" id="BSYR01000013">
    <property type="protein sequence ID" value="GMI77230.1"/>
    <property type="molecule type" value="Genomic_DNA"/>
</dbReference>
<name>A0A9W7HJX6_HIBTR</name>
<dbReference type="SUPFAM" id="SSF56219">
    <property type="entry name" value="DNase I-like"/>
    <property type="match status" value="1"/>
</dbReference>
<sequence length="163" mass="18729">MNLKVIYWNVQGCCHPKFISSAKQYLWDSRPDVVVFVDPRISDCKADSVITALVFSYSHRVEAHGFSGGIWLAWYDSVNIEILYNHFQYIHCRITTLRDNQSTIATMMYASPNAMKRKALCSSLHNLTYVIRFPWIIFGDFNATFTDSDRHECASSAKPSKAF</sequence>
<dbReference type="Proteomes" id="UP001165190">
    <property type="component" value="Unassembled WGS sequence"/>
</dbReference>
<dbReference type="InterPro" id="IPR036691">
    <property type="entry name" value="Endo/exonu/phosph_ase_sf"/>
</dbReference>
<evidence type="ECO:0000313" key="2">
    <source>
        <dbReference type="Proteomes" id="UP001165190"/>
    </source>
</evidence>
<organism evidence="1 2">
    <name type="scientific">Hibiscus trionum</name>
    <name type="common">Flower of an hour</name>
    <dbReference type="NCBI Taxonomy" id="183268"/>
    <lineage>
        <taxon>Eukaryota</taxon>
        <taxon>Viridiplantae</taxon>
        <taxon>Streptophyta</taxon>
        <taxon>Embryophyta</taxon>
        <taxon>Tracheophyta</taxon>
        <taxon>Spermatophyta</taxon>
        <taxon>Magnoliopsida</taxon>
        <taxon>eudicotyledons</taxon>
        <taxon>Gunneridae</taxon>
        <taxon>Pentapetalae</taxon>
        <taxon>rosids</taxon>
        <taxon>malvids</taxon>
        <taxon>Malvales</taxon>
        <taxon>Malvaceae</taxon>
        <taxon>Malvoideae</taxon>
        <taxon>Hibiscus</taxon>
    </lineage>
</organism>